<organism evidence="3 4">
    <name type="scientific">Dioscorea cayennensis subsp. rotundata</name>
    <name type="common">White Guinea yam</name>
    <name type="synonym">Dioscorea rotundata</name>
    <dbReference type="NCBI Taxonomy" id="55577"/>
    <lineage>
        <taxon>Eukaryota</taxon>
        <taxon>Viridiplantae</taxon>
        <taxon>Streptophyta</taxon>
        <taxon>Embryophyta</taxon>
        <taxon>Tracheophyta</taxon>
        <taxon>Spermatophyta</taxon>
        <taxon>Magnoliopsida</taxon>
        <taxon>Liliopsida</taxon>
        <taxon>Dioscoreales</taxon>
        <taxon>Dioscoreaceae</taxon>
        <taxon>Dioscorea</taxon>
    </lineage>
</organism>
<reference evidence="4" key="1">
    <citation type="submission" date="2025-08" db="UniProtKB">
        <authorList>
            <consortium name="RefSeq"/>
        </authorList>
    </citation>
    <scope>IDENTIFICATION</scope>
</reference>
<dbReference type="Proteomes" id="UP001515500">
    <property type="component" value="Chromosome 7"/>
</dbReference>
<dbReference type="PANTHER" id="PTHR33431:SF12">
    <property type="entry name" value="HIGH MOBILITY GROUP BOX PROTEIN, PUTATIVE (DUF1635)-RELATED"/>
    <property type="match status" value="1"/>
</dbReference>
<dbReference type="PANTHER" id="PTHR33431">
    <property type="entry name" value="ENABLED-LIKE PROTEIN (DUF1635)"/>
    <property type="match status" value="1"/>
</dbReference>
<accession>A0AB40BP71</accession>
<protein>
    <submittedName>
        <fullName evidence="4">Uncharacterized protein LOC120265400</fullName>
    </submittedName>
</protein>
<feature type="compositionally biased region" description="Polar residues" evidence="2">
    <location>
        <begin position="111"/>
        <end position="121"/>
    </location>
</feature>
<dbReference type="AlphaFoldDB" id="A0AB40BP71"/>
<evidence type="ECO:0000313" key="3">
    <source>
        <dbReference type="Proteomes" id="UP001515500"/>
    </source>
</evidence>
<feature type="coiled-coil region" evidence="1">
    <location>
        <begin position="38"/>
        <end position="86"/>
    </location>
</feature>
<proteinExistence type="predicted"/>
<name>A0AB40BP71_DIOCR</name>
<evidence type="ECO:0000313" key="4">
    <source>
        <dbReference type="RefSeq" id="XP_039129220.1"/>
    </source>
</evidence>
<evidence type="ECO:0000256" key="1">
    <source>
        <dbReference type="SAM" id="Coils"/>
    </source>
</evidence>
<evidence type="ECO:0000256" key="2">
    <source>
        <dbReference type="SAM" id="MobiDB-lite"/>
    </source>
</evidence>
<dbReference type="Pfam" id="PF07795">
    <property type="entry name" value="DUF1635"/>
    <property type="match status" value="1"/>
</dbReference>
<keyword evidence="1" id="KW-0175">Coiled coil</keyword>
<dbReference type="RefSeq" id="XP_039129220.1">
    <property type="nucleotide sequence ID" value="XM_039273286.1"/>
</dbReference>
<sequence>MAENPWLFEDLPMETSLPSLWGYHESVEELKHKLWCTTMELETVKNNAKEEMRKSEENINNLILLLKMTSQERDEARDQLQILLNKMAQASPVNACFQAETQQMVQIRGNSSVTDSDTLSETPKHHQQQQQQQQHQPQSADSFFDAVSSSPDISGNVGGSQQVLVECKQDQASAIIDGLVSAKNLPENGKFLQAVMEAGPLLQTLLVAGPLPRWRNPPPLQPFQIPPVSVKCCNGPQVPNSTPAFNHPNYSLHCSSASMLSFKRSSLPSCGISYQNLSAKRQKSQ</sequence>
<dbReference type="GeneID" id="120265400"/>
<feature type="compositionally biased region" description="Low complexity" evidence="2">
    <location>
        <begin position="128"/>
        <end position="150"/>
    </location>
</feature>
<keyword evidence="3" id="KW-1185">Reference proteome</keyword>
<gene>
    <name evidence="4" type="primary">LOC120265400</name>
</gene>
<feature type="region of interest" description="Disordered" evidence="2">
    <location>
        <begin position="111"/>
        <end position="158"/>
    </location>
</feature>
<dbReference type="InterPro" id="IPR012862">
    <property type="entry name" value="DUF1635"/>
</dbReference>